<protein>
    <submittedName>
        <fullName evidence="2">Transporter</fullName>
    </submittedName>
</protein>
<dbReference type="OrthoDB" id="9783990at2"/>
<reference evidence="2 3" key="1">
    <citation type="submission" date="2017-03" db="EMBL/GenBank/DDBJ databases">
        <title>Complete genome sequence of Candidatus 'Thiodictyon syntrophicum' sp. nov. strain Cad16T, a photolithoautotroph purple sulfur bacterium isolated from an alpine meromictic lake.</title>
        <authorList>
            <person name="Luedin S.M."/>
            <person name="Pothier J.F."/>
            <person name="Danza F."/>
            <person name="Storelli N."/>
            <person name="Wittwer M."/>
            <person name="Tonolla M."/>
        </authorList>
    </citation>
    <scope>NUCLEOTIDE SEQUENCE [LARGE SCALE GENOMIC DNA]</scope>
    <source>
        <strain evidence="2 3">Cad16T</strain>
    </source>
</reference>
<evidence type="ECO:0000259" key="1">
    <source>
        <dbReference type="PROSITE" id="PS50914"/>
    </source>
</evidence>
<dbReference type="RefSeq" id="WP_100917575.1">
    <property type="nucleotide sequence ID" value="NZ_CP020370.1"/>
</dbReference>
<keyword evidence="3" id="KW-1185">Reference proteome</keyword>
<feature type="domain" description="BON" evidence="1">
    <location>
        <begin position="120"/>
        <end position="189"/>
    </location>
</feature>
<dbReference type="PROSITE" id="PS50914">
    <property type="entry name" value="BON"/>
    <property type="match status" value="2"/>
</dbReference>
<dbReference type="Pfam" id="PF04972">
    <property type="entry name" value="BON"/>
    <property type="match status" value="2"/>
</dbReference>
<dbReference type="Proteomes" id="UP000232638">
    <property type="component" value="Chromosome"/>
</dbReference>
<dbReference type="InterPro" id="IPR051686">
    <property type="entry name" value="Lipoprotein_DolP"/>
</dbReference>
<evidence type="ECO:0000313" key="2">
    <source>
        <dbReference type="EMBL" id="AUB79757.1"/>
    </source>
</evidence>
<dbReference type="InterPro" id="IPR007055">
    <property type="entry name" value="BON_dom"/>
</dbReference>
<gene>
    <name evidence="2" type="ORF">THSYN_01485</name>
</gene>
<organism evidence="2 3">
    <name type="scientific">Candidatus Thiodictyon syntrophicum</name>
    <dbReference type="NCBI Taxonomy" id="1166950"/>
    <lineage>
        <taxon>Bacteria</taxon>
        <taxon>Pseudomonadati</taxon>
        <taxon>Pseudomonadota</taxon>
        <taxon>Gammaproteobacteria</taxon>
        <taxon>Chromatiales</taxon>
        <taxon>Chromatiaceae</taxon>
        <taxon>Thiodictyon</taxon>
    </lineage>
</organism>
<dbReference type="KEGG" id="tsy:THSYN_01485"/>
<accession>A0A2K8U2I4</accession>
<proteinExistence type="predicted"/>
<dbReference type="AlphaFoldDB" id="A0A2K8U2I4"/>
<evidence type="ECO:0000313" key="3">
    <source>
        <dbReference type="Proteomes" id="UP000232638"/>
    </source>
</evidence>
<name>A0A2K8U2I4_9GAMM</name>
<feature type="domain" description="BON" evidence="1">
    <location>
        <begin position="42"/>
        <end position="111"/>
    </location>
</feature>
<sequence length="192" mass="20422">MAALLLAGLVPVLGGCVPLLVGGVAVGAAAAHDRRDYTTFIDDQQIDFVATAALDDEPGLKGRGRVSVTSYNYLVLLTGQVRSEAEVALAGGVVSRLPKVRKVVNEVTIGPDIDFARKSEDVLLTSRAKLALFKVEVPDFDPTRVTVVTENGVVYLLGLVSVAEGDAAVEQVRYVPGVVQVVKLFEYQEPKT</sequence>
<dbReference type="PANTHER" id="PTHR34606:SF4">
    <property type="entry name" value="OUTER MEMBRANE LIPOPROTEIN DOLP"/>
    <property type="match status" value="1"/>
</dbReference>
<dbReference type="EMBL" id="CP020370">
    <property type="protein sequence ID" value="AUB79757.1"/>
    <property type="molecule type" value="Genomic_DNA"/>
</dbReference>
<dbReference type="Gene3D" id="3.30.1340.30">
    <property type="match status" value="1"/>
</dbReference>
<dbReference type="PANTHER" id="PTHR34606">
    <property type="entry name" value="BON DOMAIN-CONTAINING PROTEIN"/>
    <property type="match status" value="1"/>
</dbReference>